<evidence type="ECO:0000313" key="3">
    <source>
        <dbReference type="EMBL" id="QNV38177.1"/>
    </source>
</evidence>
<name>A0A7H2BET1_9MICC</name>
<protein>
    <submittedName>
        <fullName evidence="3">Pilus assembly protein</fullName>
    </submittedName>
</protein>
<dbReference type="EMBL" id="CP061539">
    <property type="protein sequence ID" value="QNV38177.1"/>
    <property type="molecule type" value="Genomic_DNA"/>
</dbReference>
<gene>
    <name evidence="3" type="ORF">IDM49_02520</name>
</gene>
<proteinExistence type="predicted"/>
<sequence>MTPENTRLNFCLSSEDHRESGTTTAEFALMLPAVVFILALVLGACAVGATQIKLEESARLGARAAARGETAETVSRIAGDIDSDFAVHVMDDGTMMTVVATTRAPGVIGTLGSIEQQARASVPKEQGGGAE</sequence>
<dbReference type="KEGG" id="rter:IDM49_02520"/>
<dbReference type="NCBIfam" id="NF041390">
    <property type="entry name" value="TadE_Rv3655c"/>
    <property type="match status" value="1"/>
</dbReference>
<evidence type="ECO:0000313" key="4">
    <source>
        <dbReference type="Proteomes" id="UP000516404"/>
    </source>
</evidence>
<dbReference type="InterPro" id="IPR012495">
    <property type="entry name" value="TadE-like_dom"/>
</dbReference>
<dbReference type="Pfam" id="PF07811">
    <property type="entry name" value="TadE"/>
    <property type="match status" value="1"/>
</dbReference>
<feature type="domain" description="TadE-like" evidence="2">
    <location>
        <begin position="21"/>
        <end position="63"/>
    </location>
</feature>
<keyword evidence="1" id="KW-0812">Transmembrane</keyword>
<reference evidence="3 4" key="1">
    <citation type="submission" date="2020-09" db="EMBL/GenBank/DDBJ databases">
        <title>Investigation of environmental microbes.</title>
        <authorList>
            <person name="Ou Y."/>
            <person name="Kang Q."/>
        </authorList>
    </citation>
    <scope>NUCLEOTIDE SEQUENCE [LARGE SCALE GENOMIC DNA]</scope>
    <source>
        <strain evidence="3 4">KJZ-14</strain>
    </source>
</reference>
<feature type="transmembrane region" description="Helical" evidence="1">
    <location>
        <begin position="27"/>
        <end position="49"/>
    </location>
</feature>
<keyword evidence="1" id="KW-0472">Membrane</keyword>
<dbReference type="AlphaFoldDB" id="A0A7H2BET1"/>
<dbReference type="Proteomes" id="UP000516404">
    <property type="component" value="Chromosome"/>
</dbReference>
<organism evidence="3 4">
    <name type="scientific">Rothia terrae</name>
    <dbReference type="NCBI Taxonomy" id="396015"/>
    <lineage>
        <taxon>Bacteria</taxon>
        <taxon>Bacillati</taxon>
        <taxon>Actinomycetota</taxon>
        <taxon>Actinomycetes</taxon>
        <taxon>Micrococcales</taxon>
        <taxon>Micrococcaceae</taxon>
        <taxon>Rothia</taxon>
    </lineage>
</organism>
<evidence type="ECO:0000259" key="2">
    <source>
        <dbReference type="Pfam" id="PF07811"/>
    </source>
</evidence>
<dbReference type="RefSeq" id="WP_168614832.1">
    <property type="nucleotide sequence ID" value="NZ_BAAAOX010000005.1"/>
</dbReference>
<dbReference type="InterPro" id="IPR049790">
    <property type="entry name" value="Rv3655c/TadE"/>
</dbReference>
<evidence type="ECO:0000256" key="1">
    <source>
        <dbReference type="SAM" id="Phobius"/>
    </source>
</evidence>
<keyword evidence="1" id="KW-1133">Transmembrane helix</keyword>
<accession>A0A7H2BET1</accession>
<keyword evidence="4" id="KW-1185">Reference proteome</keyword>
<dbReference type="GeneID" id="96623099"/>